<organism evidence="1">
    <name type="scientific">Amphora coffeiformis</name>
    <dbReference type="NCBI Taxonomy" id="265554"/>
    <lineage>
        <taxon>Eukaryota</taxon>
        <taxon>Sar</taxon>
        <taxon>Stramenopiles</taxon>
        <taxon>Ochrophyta</taxon>
        <taxon>Bacillariophyta</taxon>
        <taxon>Bacillariophyceae</taxon>
        <taxon>Bacillariophycidae</taxon>
        <taxon>Thalassiophysales</taxon>
        <taxon>Catenulaceae</taxon>
        <taxon>Amphora</taxon>
    </lineage>
</organism>
<sequence>MSPIKLSSTLQSSFSSILLYHTMMKSINVYQDRELMRAAIALNNAAASLLHKGHTTKALRLFKTVVAFLQQSTKTRICPERLGHVLQQAAAQVASAKKKHDVWMEIQVLDDDDDAAKYEAAAYGPSSSLGFVFRLGDHLYDQGEDERYLLPLFQYLTTIVLHNFGLAYRCGFLLSGRMELLVGAQQTLRSARFLLLGCASNTEELFELYRWHVLHVLLRHSMVQVRSQLTKKNCANSFDEAMGQQEETEYFIVDPEEVQYIQDLYQQCKTAAAAA</sequence>
<protein>
    <submittedName>
        <fullName evidence="1">Uncharacterized protein</fullName>
    </submittedName>
</protein>
<dbReference type="AlphaFoldDB" id="A0A7S3KZP0"/>
<proteinExistence type="predicted"/>
<accession>A0A7S3KZP0</accession>
<dbReference type="EMBL" id="HBIM01000596">
    <property type="protein sequence ID" value="CAE0402220.1"/>
    <property type="molecule type" value="Transcribed_RNA"/>
</dbReference>
<evidence type="ECO:0000313" key="1">
    <source>
        <dbReference type="EMBL" id="CAE0402220.1"/>
    </source>
</evidence>
<name>A0A7S3KZP0_9STRA</name>
<reference evidence="1" key="1">
    <citation type="submission" date="2021-01" db="EMBL/GenBank/DDBJ databases">
        <authorList>
            <person name="Corre E."/>
            <person name="Pelletier E."/>
            <person name="Niang G."/>
            <person name="Scheremetjew M."/>
            <person name="Finn R."/>
            <person name="Kale V."/>
            <person name="Holt S."/>
            <person name="Cochrane G."/>
            <person name="Meng A."/>
            <person name="Brown T."/>
            <person name="Cohen L."/>
        </authorList>
    </citation>
    <scope>NUCLEOTIDE SEQUENCE</scope>
    <source>
        <strain evidence="1">CCMP127</strain>
    </source>
</reference>
<gene>
    <name evidence="1" type="ORF">ACOF00016_LOCUS515</name>
</gene>